<gene>
    <name evidence="2" type="ORF">JW613_29035</name>
</gene>
<keyword evidence="1" id="KW-0812">Transmembrane</keyword>
<evidence type="ECO:0008006" key="4">
    <source>
        <dbReference type="Google" id="ProtNLM"/>
    </source>
</evidence>
<accession>A0ABS3Y3R8</accession>
<protein>
    <recommendedName>
        <fullName evidence="4">DUF2631 domain-containing protein</fullName>
    </recommendedName>
</protein>
<name>A0ABS3Y3R8_9ACTN</name>
<keyword evidence="1" id="KW-0472">Membrane</keyword>
<reference evidence="2 3" key="1">
    <citation type="submission" date="2021-02" db="EMBL/GenBank/DDBJ databases">
        <title>Streptomyces spirodelae sp. nov., isolated from duckweed.</title>
        <authorList>
            <person name="Saimee Y."/>
            <person name="Duangmal K."/>
        </authorList>
    </citation>
    <scope>NUCLEOTIDE SEQUENCE [LARGE SCALE GENOMIC DNA]</scope>
    <source>
        <strain evidence="2 3">DSM 42105</strain>
    </source>
</reference>
<dbReference type="GeneID" id="96262670"/>
<dbReference type="Proteomes" id="UP000721954">
    <property type="component" value="Unassembled WGS sequence"/>
</dbReference>
<dbReference type="RefSeq" id="WP_209213854.1">
    <property type="nucleotide sequence ID" value="NZ_JAFFZM010000022.1"/>
</dbReference>
<feature type="transmembrane region" description="Helical" evidence="1">
    <location>
        <begin position="20"/>
        <end position="44"/>
    </location>
</feature>
<keyword evidence="1" id="KW-1133">Transmembrane helix</keyword>
<comment type="caution">
    <text evidence="2">The sequence shown here is derived from an EMBL/GenBank/DDBJ whole genome shotgun (WGS) entry which is preliminary data.</text>
</comment>
<organism evidence="2 3">
    <name type="scientific">Streptomyces smyrnaeus</name>
    <dbReference type="NCBI Taxonomy" id="1387713"/>
    <lineage>
        <taxon>Bacteria</taxon>
        <taxon>Bacillati</taxon>
        <taxon>Actinomycetota</taxon>
        <taxon>Actinomycetes</taxon>
        <taxon>Kitasatosporales</taxon>
        <taxon>Streptomycetaceae</taxon>
        <taxon>Streptomyces</taxon>
    </lineage>
</organism>
<dbReference type="EMBL" id="JAFFZM010000022">
    <property type="protein sequence ID" value="MBO8202301.1"/>
    <property type="molecule type" value="Genomic_DNA"/>
</dbReference>
<feature type="transmembrane region" description="Helical" evidence="1">
    <location>
        <begin position="56"/>
        <end position="76"/>
    </location>
</feature>
<evidence type="ECO:0000313" key="2">
    <source>
        <dbReference type="EMBL" id="MBO8202301.1"/>
    </source>
</evidence>
<evidence type="ECO:0000256" key="1">
    <source>
        <dbReference type="SAM" id="Phobius"/>
    </source>
</evidence>
<keyword evidence="3" id="KW-1185">Reference proteome</keyword>
<proteinExistence type="predicted"/>
<evidence type="ECO:0000313" key="3">
    <source>
        <dbReference type="Proteomes" id="UP000721954"/>
    </source>
</evidence>
<sequence>MTDEQSEQRPQQQADAAPWWAGTGPVGGVVLILLGVGAGLALFLGGFDSQDELTHLHGAAKVVAVGLVVAGTTLLARRRRTGDEGDAAGSDG</sequence>